<keyword evidence="3" id="KW-1185">Reference proteome</keyword>
<feature type="region of interest" description="Disordered" evidence="1">
    <location>
        <begin position="17"/>
        <end position="60"/>
    </location>
</feature>
<gene>
    <name evidence="2" type="ORF">E2C01_095098</name>
</gene>
<proteinExistence type="predicted"/>
<evidence type="ECO:0000313" key="3">
    <source>
        <dbReference type="Proteomes" id="UP000324222"/>
    </source>
</evidence>
<evidence type="ECO:0000256" key="1">
    <source>
        <dbReference type="SAM" id="MobiDB-lite"/>
    </source>
</evidence>
<accession>A0A5B7JS93</accession>
<protein>
    <submittedName>
        <fullName evidence="2">Uncharacterized protein</fullName>
    </submittedName>
</protein>
<dbReference type="AlphaFoldDB" id="A0A5B7JS93"/>
<name>A0A5B7JS93_PORTR</name>
<organism evidence="2 3">
    <name type="scientific">Portunus trituberculatus</name>
    <name type="common">Swimming crab</name>
    <name type="synonym">Neptunus trituberculatus</name>
    <dbReference type="NCBI Taxonomy" id="210409"/>
    <lineage>
        <taxon>Eukaryota</taxon>
        <taxon>Metazoa</taxon>
        <taxon>Ecdysozoa</taxon>
        <taxon>Arthropoda</taxon>
        <taxon>Crustacea</taxon>
        <taxon>Multicrustacea</taxon>
        <taxon>Malacostraca</taxon>
        <taxon>Eumalacostraca</taxon>
        <taxon>Eucarida</taxon>
        <taxon>Decapoda</taxon>
        <taxon>Pleocyemata</taxon>
        <taxon>Brachyura</taxon>
        <taxon>Eubrachyura</taxon>
        <taxon>Portunoidea</taxon>
        <taxon>Portunidae</taxon>
        <taxon>Portuninae</taxon>
        <taxon>Portunus</taxon>
    </lineage>
</organism>
<evidence type="ECO:0000313" key="2">
    <source>
        <dbReference type="EMBL" id="MPC99670.1"/>
    </source>
</evidence>
<dbReference type="Proteomes" id="UP000324222">
    <property type="component" value="Unassembled WGS sequence"/>
</dbReference>
<feature type="compositionally biased region" description="Basic and acidic residues" evidence="1">
    <location>
        <begin position="27"/>
        <end position="50"/>
    </location>
</feature>
<sequence>MRRKIGLITVLSHAIYDPHPHYTGRGDPTRAEPSRNRENRAERSRSDPHGDFGANIQIGK</sequence>
<dbReference type="EMBL" id="VSRR010119330">
    <property type="protein sequence ID" value="MPC99670.1"/>
    <property type="molecule type" value="Genomic_DNA"/>
</dbReference>
<comment type="caution">
    <text evidence="2">The sequence shown here is derived from an EMBL/GenBank/DDBJ whole genome shotgun (WGS) entry which is preliminary data.</text>
</comment>
<reference evidence="2 3" key="1">
    <citation type="submission" date="2019-05" db="EMBL/GenBank/DDBJ databases">
        <title>Another draft genome of Portunus trituberculatus and its Hox gene families provides insights of decapod evolution.</title>
        <authorList>
            <person name="Jeong J.-H."/>
            <person name="Song I."/>
            <person name="Kim S."/>
            <person name="Choi T."/>
            <person name="Kim D."/>
            <person name="Ryu S."/>
            <person name="Kim W."/>
        </authorList>
    </citation>
    <scope>NUCLEOTIDE SEQUENCE [LARGE SCALE GENOMIC DNA]</scope>
    <source>
        <tissue evidence="2">Muscle</tissue>
    </source>
</reference>